<keyword evidence="1" id="KW-0694">RNA-binding</keyword>
<accession>A0ABT1BFH7</accession>
<dbReference type="SUPFAM" id="SSF48657">
    <property type="entry name" value="FinO-like"/>
    <property type="match status" value="1"/>
</dbReference>
<dbReference type="SMART" id="SM00945">
    <property type="entry name" value="ProQ"/>
    <property type="match status" value="1"/>
</dbReference>
<dbReference type="InterPro" id="IPR016103">
    <property type="entry name" value="ProQ/FinO"/>
</dbReference>
<organism evidence="3 4">
    <name type="scientific">Citrobacter meridianamericanus</name>
    <dbReference type="NCBI Taxonomy" id="2894201"/>
    <lineage>
        <taxon>Bacteria</taxon>
        <taxon>Pseudomonadati</taxon>
        <taxon>Pseudomonadota</taxon>
        <taxon>Gammaproteobacteria</taxon>
        <taxon>Enterobacterales</taxon>
        <taxon>Enterobacteriaceae</taxon>
        <taxon>Citrobacter</taxon>
    </lineage>
</organism>
<reference evidence="3" key="1">
    <citation type="submission" date="2021-11" db="EMBL/GenBank/DDBJ databases">
        <title>Citrobacter meridianamericanus sp. nov. isolated from soil.</title>
        <authorList>
            <person name="Furlan J.P.R."/>
            <person name="Stehling E.G."/>
        </authorList>
    </citation>
    <scope>NUCLEOTIDE SEQUENCE</scope>
    <source>
        <strain evidence="3">BR102</strain>
    </source>
</reference>
<evidence type="ECO:0000259" key="2">
    <source>
        <dbReference type="SMART" id="SM00945"/>
    </source>
</evidence>
<comment type="caution">
    <text evidence="3">The sequence shown here is derived from an EMBL/GenBank/DDBJ whole genome shotgun (WGS) entry which is preliminary data.</text>
</comment>
<name>A0ABT1BFH7_9ENTR</name>
<evidence type="ECO:0000313" key="4">
    <source>
        <dbReference type="Proteomes" id="UP001139290"/>
    </source>
</evidence>
<dbReference type="Pfam" id="PF04352">
    <property type="entry name" value="ProQ"/>
    <property type="match status" value="1"/>
</dbReference>
<evidence type="ECO:0000313" key="3">
    <source>
        <dbReference type="EMBL" id="MCO5784614.1"/>
    </source>
</evidence>
<dbReference type="Gene3D" id="1.10.1710.10">
    <property type="entry name" value="ProQ/FinO domain"/>
    <property type="match status" value="1"/>
</dbReference>
<keyword evidence="4" id="KW-1185">Reference proteome</keyword>
<proteinExistence type="predicted"/>
<dbReference type="Proteomes" id="UP001139290">
    <property type="component" value="Unassembled WGS sequence"/>
</dbReference>
<dbReference type="RefSeq" id="WP_252839133.1">
    <property type="nucleotide sequence ID" value="NZ_JAJJVQ010000021.1"/>
</dbReference>
<feature type="domain" description="ProQ/FinO" evidence="2">
    <location>
        <begin position="47"/>
        <end position="153"/>
    </location>
</feature>
<sequence length="154" mass="17499">MNKTNVIASACKILPGKKRPLCVEAADRRAGKEKNQQTQPPQLKNISYSNYSAELLKLYWPGIFDGGNLRPLVPGIREQLLMDVQRFQLPLSERQINHSLKKLMRSEAYLQTVRAGASRYDVRGNPCMIIGEKEEMTALARLARLRHKQAARKV</sequence>
<protein>
    <submittedName>
        <fullName evidence="3">ProQ/FINO family protein</fullName>
    </submittedName>
</protein>
<gene>
    <name evidence="3" type="ORF">LOD26_25465</name>
</gene>
<evidence type="ECO:0000256" key="1">
    <source>
        <dbReference type="ARBA" id="ARBA00022884"/>
    </source>
</evidence>
<dbReference type="InterPro" id="IPR036442">
    <property type="entry name" value="ProQ/FinO_sf"/>
</dbReference>
<dbReference type="EMBL" id="JAJJVQ010000021">
    <property type="protein sequence ID" value="MCO5784614.1"/>
    <property type="molecule type" value="Genomic_DNA"/>
</dbReference>